<dbReference type="PANTHER" id="PTHR30177:SF32">
    <property type="entry name" value="GLYCINE BETAINE UPTAKE SYSTEM PERMEASE PROTEIN YEHW"/>
    <property type="match status" value="1"/>
</dbReference>
<evidence type="ECO:0000313" key="9">
    <source>
        <dbReference type="Proteomes" id="UP000198755"/>
    </source>
</evidence>
<evidence type="ECO:0000256" key="6">
    <source>
        <dbReference type="RuleBase" id="RU363032"/>
    </source>
</evidence>
<evidence type="ECO:0000256" key="1">
    <source>
        <dbReference type="ARBA" id="ARBA00004651"/>
    </source>
</evidence>
<dbReference type="GO" id="GO:0055085">
    <property type="term" value="P:transmembrane transport"/>
    <property type="evidence" value="ECO:0007669"/>
    <property type="project" value="InterPro"/>
</dbReference>
<gene>
    <name evidence="8" type="ORF">SAMN05444581_10641</name>
</gene>
<reference evidence="8 9" key="1">
    <citation type="submission" date="2016-10" db="EMBL/GenBank/DDBJ databases">
        <authorList>
            <person name="de Groot N.N."/>
        </authorList>
    </citation>
    <scope>NUCLEOTIDE SEQUENCE [LARGE SCALE GENOMIC DNA]</scope>
    <source>
        <strain evidence="8 9">NE2</strain>
    </source>
</reference>
<dbReference type="Proteomes" id="UP000198755">
    <property type="component" value="Unassembled WGS sequence"/>
</dbReference>
<protein>
    <submittedName>
        <fullName evidence="8">Osmoprotectant transport system permease protein</fullName>
    </submittedName>
</protein>
<evidence type="ECO:0000256" key="3">
    <source>
        <dbReference type="ARBA" id="ARBA00022692"/>
    </source>
</evidence>
<dbReference type="GO" id="GO:0005886">
    <property type="term" value="C:plasma membrane"/>
    <property type="evidence" value="ECO:0007669"/>
    <property type="project" value="UniProtKB-SubCell"/>
</dbReference>
<comment type="similarity">
    <text evidence="6">Belongs to the binding-protein-dependent transport system permease family.</text>
</comment>
<dbReference type="PROSITE" id="PS50928">
    <property type="entry name" value="ABC_TM1"/>
    <property type="match status" value="1"/>
</dbReference>
<dbReference type="InterPro" id="IPR035906">
    <property type="entry name" value="MetI-like_sf"/>
</dbReference>
<evidence type="ECO:0000256" key="5">
    <source>
        <dbReference type="ARBA" id="ARBA00023136"/>
    </source>
</evidence>
<dbReference type="FunFam" id="1.10.3720.10:FF:000001">
    <property type="entry name" value="Glycine betaine ABC transporter, permease"/>
    <property type="match status" value="1"/>
</dbReference>
<keyword evidence="5 6" id="KW-0472">Membrane</keyword>
<sequence length="253" mass="25988">MRPDAAAALSAAGRFARRPGLWLFLLLVAAIFLMPSAGILFHALFPDDRHLIYSRATFLELTLAHCQLVALSSLAAAAAGIGLGVFATRESGREFAPVVRAMAAIGQTFPPVAVLALAIPALGYGAPPALAALALYAALPVLEGSITGLDGVPASARDAARGIGFSPFELLWRIELPLAAPFILAGLRTAVIINIGTATIASSAGALSLGSPILEGLSAANPAYVVEGGIIAALLAICVDRGFDWLSELLKQK</sequence>
<dbReference type="PANTHER" id="PTHR30177">
    <property type="entry name" value="GLYCINE BETAINE/L-PROLINE TRANSPORT SYSTEM PERMEASE PROTEIN PROW"/>
    <property type="match status" value="1"/>
</dbReference>
<comment type="subcellular location">
    <subcellularLocation>
        <location evidence="1 6">Cell membrane</location>
        <topology evidence="1 6">Multi-pass membrane protein</topology>
    </subcellularLocation>
</comment>
<dbReference type="GO" id="GO:0031460">
    <property type="term" value="P:glycine betaine transport"/>
    <property type="evidence" value="ECO:0007669"/>
    <property type="project" value="UniProtKB-ARBA"/>
</dbReference>
<dbReference type="Pfam" id="PF00528">
    <property type="entry name" value="BPD_transp_1"/>
    <property type="match status" value="1"/>
</dbReference>
<evidence type="ECO:0000259" key="7">
    <source>
        <dbReference type="PROSITE" id="PS50928"/>
    </source>
</evidence>
<dbReference type="InterPro" id="IPR000515">
    <property type="entry name" value="MetI-like"/>
</dbReference>
<evidence type="ECO:0000256" key="4">
    <source>
        <dbReference type="ARBA" id="ARBA00022989"/>
    </source>
</evidence>
<dbReference type="AlphaFoldDB" id="A0A1I3YMA6"/>
<organism evidence="8 9">
    <name type="scientific">Methylocapsa palsarum</name>
    <dbReference type="NCBI Taxonomy" id="1612308"/>
    <lineage>
        <taxon>Bacteria</taxon>
        <taxon>Pseudomonadati</taxon>
        <taxon>Pseudomonadota</taxon>
        <taxon>Alphaproteobacteria</taxon>
        <taxon>Hyphomicrobiales</taxon>
        <taxon>Beijerinckiaceae</taxon>
        <taxon>Methylocapsa</taxon>
    </lineage>
</organism>
<dbReference type="SUPFAM" id="SSF161098">
    <property type="entry name" value="MetI-like"/>
    <property type="match status" value="1"/>
</dbReference>
<keyword evidence="9" id="KW-1185">Reference proteome</keyword>
<accession>A0A1I3YMA6</accession>
<evidence type="ECO:0000256" key="2">
    <source>
        <dbReference type="ARBA" id="ARBA00022448"/>
    </source>
</evidence>
<feature type="domain" description="ABC transmembrane type-1" evidence="7">
    <location>
        <begin position="62"/>
        <end position="243"/>
    </location>
</feature>
<keyword evidence="3 6" id="KW-0812">Transmembrane</keyword>
<name>A0A1I3YMA6_9HYPH</name>
<keyword evidence="4 6" id="KW-1133">Transmembrane helix</keyword>
<feature type="transmembrane region" description="Helical" evidence="6">
    <location>
        <begin position="21"/>
        <end position="42"/>
    </location>
</feature>
<evidence type="ECO:0000313" key="8">
    <source>
        <dbReference type="EMBL" id="SFK32903.1"/>
    </source>
</evidence>
<feature type="transmembrane region" description="Helical" evidence="6">
    <location>
        <begin position="129"/>
        <end position="149"/>
    </location>
</feature>
<keyword evidence="2 6" id="KW-0813">Transport</keyword>
<dbReference type="RefSeq" id="WP_091680986.1">
    <property type="nucleotide sequence ID" value="NZ_FOSN01000006.1"/>
</dbReference>
<dbReference type="CDD" id="cd06261">
    <property type="entry name" value="TM_PBP2"/>
    <property type="match status" value="1"/>
</dbReference>
<dbReference type="OrthoDB" id="9801163at2"/>
<feature type="transmembrane region" description="Helical" evidence="6">
    <location>
        <begin position="62"/>
        <end position="86"/>
    </location>
</feature>
<proteinExistence type="inferred from homology"/>
<dbReference type="InterPro" id="IPR051204">
    <property type="entry name" value="ABC_transp_perm/SBD"/>
</dbReference>
<feature type="transmembrane region" description="Helical" evidence="6">
    <location>
        <begin position="98"/>
        <end position="123"/>
    </location>
</feature>
<dbReference type="EMBL" id="FOSN01000006">
    <property type="protein sequence ID" value="SFK32903.1"/>
    <property type="molecule type" value="Genomic_DNA"/>
</dbReference>
<dbReference type="STRING" id="1612308.SAMN05444581_10641"/>
<dbReference type="Gene3D" id="1.10.3720.10">
    <property type="entry name" value="MetI-like"/>
    <property type="match status" value="1"/>
</dbReference>